<evidence type="ECO:0000256" key="5">
    <source>
        <dbReference type="ARBA" id="ARBA00023136"/>
    </source>
</evidence>
<feature type="transmembrane region" description="Helical" evidence="6">
    <location>
        <begin position="254"/>
        <end position="274"/>
    </location>
</feature>
<comment type="subcellular location">
    <subcellularLocation>
        <location evidence="1">Cell membrane</location>
        <topology evidence="1">Multi-pass membrane protein</topology>
    </subcellularLocation>
</comment>
<evidence type="ECO:0000256" key="1">
    <source>
        <dbReference type="ARBA" id="ARBA00004651"/>
    </source>
</evidence>
<protein>
    <submittedName>
        <fullName evidence="8">Flp pilus assembly protein TadB</fullName>
    </submittedName>
</protein>
<evidence type="ECO:0000259" key="7">
    <source>
        <dbReference type="Pfam" id="PF00482"/>
    </source>
</evidence>
<dbReference type="GO" id="GO:0005886">
    <property type="term" value="C:plasma membrane"/>
    <property type="evidence" value="ECO:0007669"/>
    <property type="project" value="UniProtKB-SubCell"/>
</dbReference>
<dbReference type="Gene3D" id="1.20.81.30">
    <property type="entry name" value="Type II secretion system (T2SS), domain F"/>
    <property type="match status" value="1"/>
</dbReference>
<accession>A0A0K1PAT2</accession>
<evidence type="ECO:0000313" key="8">
    <source>
        <dbReference type="EMBL" id="AKU90635.1"/>
    </source>
</evidence>
<dbReference type="InterPro" id="IPR018076">
    <property type="entry name" value="T2SS_GspF_dom"/>
</dbReference>
<reference evidence="8 9" key="1">
    <citation type="submission" date="2015-08" db="EMBL/GenBank/DDBJ databases">
        <authorList>
            <person name="Babu N.S."/>
            <person name="Beckwith C.J."/>
            <person name="Beseler K.G."/>
            <person name="Brison A."/>
            <person name="Carone J.V."/>
            <person name="Caskin T.P."/>
            <person name="Diamond M."/>
            <person name="Durham M.E."/>
            <person name="Foxe J.M."/>
            <person name="Go M."/>
            <person name="Henderson B.A."/>
            <person name="Jones I.B."/>
            <person name="McGettigan J.A."/>
            <person name="Micheletti S.J."/>
            <person name="Nasrallah M.E."/>
            <person name="Ortiz D."/>
            <person name="Piller C.R."/>
            <person name="Privatt S.R."/>
            <person name="Schneider S.L."/>
            <person name="Sharp S."/>
            <person name="Smith T.C."/>
            <person name="Stanton J.D."/>
            <person name="Ullery H.E."/>
            <person name="Wilson R.J."/>
            <person name="Serrano M.G."/>
            <person name="Buck G."/>
            <person name="Lee V."/>
            <person name="Wang Y."/>
            <person name="Carvalho R."/>
            <person name="Voegtly L."/>
            <person name="Shi R."/>
            <person name="Duckworth R."/>
            <person name="Johnson A."/>
            <person name="Loviza R."/>
            <person name="Walstead R."/>
            <person name="Shah Z."/>
            <person name="Kiflezghi M."/>
            <person name="Wade K."/>
            <person name="Ball S.L."/>
            <person name="Bradley K.W."/>
            <person name="Asai D.J."/>
            <person name="Bowman C.A."/>
            <person name="Russell D.A."/>
            <person name="Pope W.H."/>
            <person name="Jacobs-Sera D."/>
            <person name="Hendrix R.W."/>
            <person name="Hatfull G.F."/>
        </authorList>
    </citation>
    <scope>NUCLEOTIDE SEQUENCE [LARGE SCALE GENOMIC DNA]</scope>
    <source>
        <strain evidence="8 9">DSM 27710</strain>
    </source>
</reference>
<keyword evidence="3 6" id="KW-0812">Transmembrane</keyword>
<dbReference type="InterPro" id="IPR042094">
    <property type="entry name" value="T2SS_GspF_sf"/>
</dbReference>
<dbReference type="KEGG" id="vin:AKJ08_1022"/>
<feature type="domain" description="Type II secretion system protein GspF" evidence="7">
    <location>
        <begin position="115"/>
        <end position="239"/>
    </location>
</feature>
<keyword evidence="2" id="KW-1003">Cell membrane</keyword>
<feature type="transmembrane region" description="Helical" evidence="6">
    <location>
        <begin position="81"/>
        <end position="99"/>
    </location>
</feature>
<dbReference type="PATRIC" id="fig|1391653.3.peg.1048"/>
<keyword evidence="4 6" id="KW-1133">Transmembrane helix</keyword>
<feature type="transmembrane region" description="Helical" evidence="6">
    <location>
        <begin position="6"/>
        <end position="31"/>
    </location>
</feature>
<dbReference type="PANTHER" id="PTHR35007:SF1">
    <property type="entry name" value="PILUS ASSEMBLY PROTEIN"/>
    <property type="match status" value="1"/>
</dbReference>
<keyword evidence="5 6" id="KW-0472">Membrane</keyword>
<name>A0A0K1PAT2_9BACT</name>
<dbReference type="PANTHER" id="PTHR35007">
    <property type="entry name" value="INTEGRAL MEMBRANE PROTEIN-RELATED"/>
    <property type="match status" value="1"/>
</dbReference>
<keyword evidence="9" id="KW-1185">Reference proteome</keyword>
<evidence type="ECO:0000256" key="6">
    <source>
        <dbReference type="SAM" id="Phobius"/>
    </source>
</evidence>
<evidence type="ECO:0000256" key="4">
    <source>
        <dbReference type="ARBA" id="ARBA00022989"/>
    </source>
</evidence>
<evidence type="ECO:0000313" key="9">
    <source>
        <dbReference type="Proteomes" id="UP000055590"/>
    </source>
</evidence>
<feature type="transmembrane region" description="Helical" evidence="6">
    <location>
        <begin position="223"/>
        <end position="242"/>
    </location>
</feature>
<feature type="transmembrane region" description="Helical" evidence="6">
    <location>
        <begin position="52"/>
        <end position="75"/>
    </location>
</feature>
<sequence length="282" mass="30504">MFEHVLVSLLVVASVSFFAWVAFGIIGNAIARLKQRYPIRSRSDLRDLLLFLDRRAIAVLSLCMGAISVGAGILLGGWLTATMFGVGGAAAPPLFVGIYRKRRIRSFERQLVDALQSLANGLRAGLTIPQALEQIAREATAPLGQEFALLVKELKVGVQLDDALANLASRVESDDLSLVVVSTSTARQLGGNMAEMLETIGGTIRERFRLQGKIAALTSQGKMQGWIVASLPLLLGAVMRHMRPDLVEPMLDHVFGYALVAAVVLLEAVGLFFIRKIVNVDV</sequence>
<dbReference type="STRING" id="1391653.AKJ08_1022"/>
<dbReference type="Pfam" id="PF00482">
    <property type="entry name" value="T2SSF"/>
    <property type="match status" value="1"/>
</dbReference>
<dbReference type="AlphaFoldDB" id="A0A0K1PAT2"/>
<organism evidence="8 9">
    <name type="scientific">Vulgatibacter incomptus</name>
    <dbReference type="NCBI Taxonomy" id="1391653"/>
    <lineage>
        <taxon>Bacteria</taxon>
        <taxon>Pseudomonadati</taxon>
        <taxon>Myxococcota</taxon>
        <taxon>Myxococcia</taxon>
        <taxon>Myxococcales</taxon>
        <taxon>Cystobacterineae</taxon>
        <taxon>Vulgatibacteraceae</taxon>
        <taxon>Vulgatibacter</taxon>
    </lineage>
</organism>
<evidence type="ECO:0000256" key="2">
    <source>
        <dbReference type="ARBA" id="ARBA00022475"/>
    </source>
</evidence>
<dbReference type="RefSeq" id="WP_050725061.1">
    <property type="nucleotide sequence ID" value="NZ_CP012332.1"/>
</dbReference>
<proteinExistence type="predicted"/>
<dbReference type="OrthoDB" id="597333at2"/>
<dbReference type="EMBL" id="CP012332">
    <property type="protein sequence ID" value="AKU90635.1"/>
    <property type="molecule type" value="Genomic_DNA"/>
</dbReference>
<dbReference type="Proteomes" id="UP000055590">
    <property type="component" value="Chromosome"/>
</dbReference>
<gene>
    <name evidence="8" type="ORF">AKJ08_1022</name>
</gene>
<evidence type="ECO:0000256" key="3">
    <source>
        <dbReference type="ARBA" id="ARBA00022692"/>
    </source>
</evidence>